<dbReference type="Proteomes" id="UP000314011">
    <property type="component" value="Unassembled WGS sequence"/>
</dbReference>
<feature type="chain" id="PRO_5023046492" evidence="1">
    <location>
        <begin position="21"/>
        <end position="274"/>
    </location>
</feature>
<keyword evidence="3" id="KW-1185">Reference proteome</keyword>
<accession>A0A5C5GHV7</accession>
<feature type="signal peptide" evidence="1">
    <location>
        <begin position="1"/>
        <end position="20"/>
    </location>
</feature>
<evidence type="ECO:0000313" key="2">
    <source>
        <dbReference type="EMBL" id="TNY34378.1"/>
    </source>
</evidence>
<evidence type="ECO:0000313" key="3">
    <source>
        <dbReference type="Proteomes" id="UP000314011"/>
    </source>
</evidence>
<dbReference type="EMBL" id="VFFF01000001">
    <property type="protein sequence ID" value="TNY34378.1"/>
    <property type="molecule type" value="Genomic_DNA"/>
</dbReference>
<comment type="caution">
    <text evidence="2">The sequence shown here is derived from an EMBL/GenBank/DDBJ whole genome shotgun (WGS) entry which is preliminary data.</text>
</comment>
<proteinExistence type="predicted"/>
<keyword evidence="1" id="KW-0732">Signal</keyword>
<dbReference type="Pfam" id="PF04338">
    <property type="entry name" value="DUF481"/>
    <property type="match status" value="1"/>
</dbReference>
<reference evidence="2 3" key="1">
    <citation type="submission" date="2019-06" db="EMBL/GenBank/DDBJ databases">
        <title>Genome of new Rhodobacteraceae sp. SM1903.</title>
        <authorList>
            <person name="Ren X."/>
        </authorList>
    </citation>
    <scope>NUCLEOTIDE SEQUENCE [LARGE SCALE GENOMIC DNA]</scope>
    <source>
        <strain evidence="2 3">SM1903</strain>
    </source>
</reference>
<dbReference type="AlphaFoldDB" id="A0A5C5GHV7"/>
<dbReference type="InterPro" id="IPR007433">
    <property type="entry name" value="DUF481"/>
</dbReference>
<organism evidence="2 3">
    <name type="scientific">Pelagovum pacificum</name>
    <dbReference type="NCBI Taxonomy" id="2588711"/>
    <lineage>
        <taxon>Bacteria</taxon>
        <taxon>Pseudomonadati</taxon>
        <taxon>Pseudomonadota</taxon>
        <taxon>Alphaproteobacteria</taxon>
        <taxon>Rhodobacterales</taxon>
        <taxon>Paracoccaceae</taxon>
        <taxon>Pelagovum</taxon>
    </lineage>
</organism>
<protein>
    <submittedName>
        <fullName evidence="2">DUF481 domain-containing protein</fullName>
    </submittedName>
</protein>
<dbReference type="OrthoDB" id="7631035at2"/>
<gene>
    <name evidence="2" type="ORF">FHY64_10720</name>
</gene>
<name>A0A5C5GHV7_9RHOB</name>
<evidence type="ECO:0000256" key="1">
    <source>
        <dbReference type="SAM" id="SignalP"/>
    </source>
</evidence>
<sequence>MTNIVLSASALAIVAGGAMAQDTVFTGANAVEDRNEALNEQIEDDFERDVEPFGNEGRPLGFTGSMSLRAATSNGNTDKTDIGIGANYGFYDGTNGFETQLSYSYGESEGTRTEESLLYDLEYTRDFSPRFYGYAKLQGSIDEFSSFETDTFAGFGAGYRVIDTATTQWSVAAGPGYRFAELSDVASTDFEEAAFSVSSNYMNQISDVVAITNDTDVITSESDTVVYNDLGLNVAMTNTLALRTSLQTEYHSDPLPGLEDTDNTYGVSLVYSFD</sequence>